<evidence type="ECO:0000259" key="6">
    <source>
        <dbReference type="SMART" id="SM00967"/>
    </source>
</evidence>
<dbReference type="GO" id="GO:0006364">
    <property type="term" value="P:rRNA processing"/>
    <property type="evidence" value="ECO:0007669"/>
    <property type="project" value="UniProtKB-KW"/>
</dbReference>
<dbReference type="Gene3D" id="3.40.1280.10">
    <property type="match status" value="1"/>
</dbReference>
<dbReference type="InterPro" id="IPR051259">
    <property type="entry name" value="rRNA_Methyltransferase"/>
</dbReference>
<reference evidence="7 8" key="1">
    <citation type="submission" date="2019-09" db="EMBL/GenBank/DDBJ databases">
        <title>Bird 10,000 Genomes (B10K) Project - Family phase.</title>
        <authorList>
            <person name="Zhang G."/>
        </authorList>
    </citation>
    <scope>NUCLEOTIDE SEQUENCE [LARGE SCALE GENOMIC DNA]</scope>
    <source>
        <strain evidence="7">OUT-0004</strain>
    </source>
</reference>
<dbReference type="PANTHER" id="PTHR43191">
    <property type="entry name" value="RRNA METHYLTRANSFERASE 3"/>
    <property type="match status" value="1"/>
</dbReference>
<dbReference type="Pfam" id="PF00588">
    <property type="entry name" value="SpoU_methylase"/>
    <property type="match status" value="2"/>
</dbReference>
<evidence type="ECO:0000256" key="3">
    <source>
        <dbReference type="ARBA" id="ARBA00022603"/>
    </source>
</evidence>
<organism evidence="7 8">
    <name type="scientific">Steatornis caripensis</name>
    <name type="common">Oilbird</name>
    <dbReference type="NCBI Taxonomy" id="48435"/>
    <lineage>
        <taxon>Eukaryota</taxon>
        <taxon>Metazoa</taxon>
        <taxon>Chordata</taxon>
        <taxon>Craniata</taxon>
        <taxon>Vertebrata</taxon>
        <taxon>Euteleostomi</taxon>
        <taxon>Archelosauria</taxon>
        <taxon>Archosauria</taxon>
        <taxon>Dinosauria</taxon>
        <taxon>Saurischia</taxon>
        <taxon>Theropoda</taxon>
        <taxon>Coelurosauria</taxon>
        <taxon>Aves</taxon>
        <taxon>Neognathae</taxon>
        <taxon>Neoaves</taxon>
        <taxon>Strisores</taxon>
        <taxon>Caprimulgiformes</taxon>
        <taxon>Steatornithidae</taxon>
        <taxon>Steatornis</taxon>
    </lineage>
</organism>
<dbReference type="SMART" id="SM00967">
    <property type="entry name" value="SpoU_sub_bind"/>
    <property type="match status" value="1"/>
</dbReference>
<dbReference type="InterPro" id="IPR001537">
    <property type="entry name" value="SpoU_MeTrfase"/>
</dbReference>
<gene>
    <name evidence="7" type="primary">Mrm3</name>
    <name evidence="7" type="ORF">STECAR_R10036</name>
</gene>
<dbReference type="Gene3D" id="3.30.1330.30">
    <property type="match status" value="1"/>
</dbReference>
<dbReference type="OrthoDB" id="270651at2759"/>
<feature type="region of interest" description="Disordered" evidence="5">
    <location>
        <begin position="1"/>
        <end position="37"/>
    </location>
</feature>
<dbReference type="GO" id="GO:0005737">
    <property type="term" value="C:cytoplasm"/>
    <property type="evidence" value="ECO:0007669"/>
    <property type="project" value="UniProtKB-ARBA"/>
</dbReference>
<dbReference type="InterPro" id="IPR013123">
    <property type="entry name" value="SpoU_subst-bd"/>
</dbReference>
<keyword evidence="3 7" id="KW-0489">Methyltransferase</keyword>
<feature type="region of interest" description="Disordered" evidence="5">
    <location>
        <begin position="235"/>
        <end position="279"/>
    </location>
</feature>
<feature type="non-terminal residue" evidence="7">
    <location>
        <position position="372"/>
    </location>
</feature>
<sequence>PPQKERGAAAEAQQSPTEQLPPPAVERSSAGPGLWYEKAAPGDRRLGKVVTIAKSKKFRDHHGKVLLEGHRLIRDALEAGAVLQTLFFSTVGHLKELPEAELKRANLVKVKFEDIKSWSDLITPQGLIGIFSKPNHAKISYPAAQLASSLPLLLICDNIRDPGNLGTILRSAAGAGCEKVLLTKGCVDPWEPKVLRAGMGAHFRLPIVANLDWESVPSSLPAGVRVCVADNKDPGTQAETVSVPRGAGGAGSAPGNLKGPVKSRPKAAPHGREDEQGAAGVHVPELAVQYYYENWTQTPVAVVIGGETHGLSPDALHLAASTGGKRLVIPVVPGVDSLNSSIAAGIVLFEGKRQLLRRNKQEDERQKFPVVG</sequence>
<feature type="domain" description="RNA 2-O ribose methyltransferase substrate binding" evidence="6">
    <location>
        <begin position="66"/>
        <end position="137"/>
    </location>
</feature>
<dbReference type="GO" id="GO:0003723">
    <property type="term" value="F:RNA binding"/>
    <property type="evidence" value="ECO:0007669"/>
    <property type="project" value="InterPro"/>
</dbReference>
<evidence type="ECO:0000256" key="5">
    <source>
        <dbReference type="SAM" id="MobiDB-lite"/>
    </source>
</evidence>
<keyword evidence="4 7" id="KW-0808">Transferase</keyword>
<dbReference type="EMBL" id="VZSC01002471">
    <property type="protein sequence ID" value="NWX40671.1"/>
    <property type="molecule type" value="Genomic_DNA"/>
</dbReference>
<keyword evidence="8" id="KW-1185">Reference proteome</keyword>
<dbReference type="Pfam" id="PF22435">
    <property type="entry name" value="MRM3-like_sub_bind"/>
    <property type="match status" value="1"/>
</dbReference>
<dbReference type="Proteomes" id="UP000516988">
    <property type="component" value="Unassembled WGS sequence"/>
</dbReference>
<evidence type="ECO:0000256" key="2">
    <source>
        <dbReference type="ARBA" id="ARBA00022552"/>
    </source>
</evidence>
<dbReference type="PANTHER" id="PTHR43191:SF2">
    <property type="entry name" value="RRNA METHYLTRANSFERASE 3, MITOCHONDRIAL"/>
    <property type="match status" value="1"/>
</dbReference>
<evidence type="ECO:0000256" key="1">
    <source>
        <dbReference type="ARBA" id="ARBA00007228"/>
    </source>
</evidence>
<dbReference type="GO" id="GO:0008173">
    <property type="term" value="F:RNA methyltransferase activity"/>
    <property type="evidence" value="ECO:0007669"/>
    <property type="project" value="InterPro"/>
</dbReference>
<evidence type="ECO:0000313" key="8">
    <source>
        <dbReference type="Proteomes" id="UP000516988"/>
    </source>
</evidence>
<dbReference type="GO" id="GO:0032259">
    <property type="term" value="P:methylation"/>
    <property type="evidence" value="ECO:0007669"/>
    <property type="project" value="UniProtKB-KW"/>
</dbReference>
<accession>A0A7K6VZW7</accession>
<dbReference type="InterPro" id="IPR029026">
    <property type="entry name" value="tRNA_m1G_MTases_N"/>
</dbReference>
<comment type="similarity">
    <text evidence="1">Belongs to the class IV-like SAM-binding methyltransferase superfamily. RNA methyltransferase TrmH family.</text>
</comment>
<evidence type="ECO:0000256" key="4">
    <source>
        <dbReference type="ARBA" id="ARBA00022679"/>
    </source>
</evidence>
<dbReference type="InterPro" id="IPR029028">
    <property type="entry name" value="Alpha/beta_knot_MTases"/>
</dbReference>
<comment type="caution">
    <text evidence="7">The sequence shown here is derived from an EMBL/GenBank/DDBJ whole genome shotgun (WGS) entry which is preliminary data.</text>
</comment>
<dbReference type="InterPro" id="IPR053888">
    <property type="entry name" value="MRM3-like_sub_bind"/>
</dbReference>
<name>A0A7K6VZW7_STECA</name>
<dbReference type="AlphaFoldDB" id="A0A7K6VZW7"/>
<feature type="non-terminal residue" evidence="7">
    <location>
        <position position="1"/>
    </location>
</feature>
<proteinExistence type="inferred from homology"/>
<evidence type="ECO:0000313" key="7">
    <source>
        <dbReference type="EMBL" id="NWX40671.1"/>
    </source>
</evidence>
<dbReference type="InterPro" id="IPR029064">
    <property type="entry name" value="Ribosomal_eL30-like_sf"/>
</dbReference>
<dbReference type="CDD" id="cd18106">
    <property type="entry name" value="SpoU-like_RNMTL1"/>
    <property type="match status" value="1"/>
</dbReference>
<dbReference type="SUPFAM" id="SSF55315">
    <property type="entry name" value="L30e-like"/>
    <property type="match status" value="1"/>
</dbReference>
<dbReference type="SUPFAM" id="SSF75217">
    <property type="entry name" value="alpha/beta knot"/>
    <property type="match status" value="1"/>
</dbReference>
<protein>
    <submittedName>
        <fullName evidence="7">MRM3 methyltransferase</fullName>
    </submittedName>
</protein>
<keyword evidence="2" id="KW-0698">rRNA processing</keyword>